<dbReference type="InterPro" id="IPR050473">
    <property type="entry name" value="A2M/Complement_sys"/>
</dbReference>
<dbReference type="InterPro" id="IPR019742">
    <property type="entry name" value="MacrogloblnA2_CS"/>
</dbReference>
<dbReference type="PANTHER" id="PTHR11412">
    <property type="entry name" value="MACROGLOBULIN / COMPLEMENT"/>
    <property type="match status" value="1"/>
</dbReference>
<organism evidence="5 6">
    <name type="scientific">Mya arenaria</name>
    <name type="common">Soft-shell clam</name>
    <dbReference type="NCBI Taxonomy" id="6604"/>
    <lineage>
        <taxon>Eukaryota</taxon>
        <taxon>Metazoa</taxon>
        <taxon>Spiralia</taxon>
        <taxon>Lophotrochozoa</taxon>
        <taxon>Mollusca</taxon>
        <taxon>Bivalvia</taxon>
        <taxon>Autobranchia</taxon>
        <taxon>Heteroconchia</taxon>
        <taxon>Euheterodonta</taxon>
        <taxon>Imparidentia</taxon>
        <taxon>Neoheterodontei</taxon>
        <taxon>Myida</taxon>
        <taxon>Myoidea</taxon>
        <taxon>Myidae</taxon>
        <taxon>Mya</taxon>
    </lineage>
</organism>
<feature type="domain" description="Alpha-2-macroglobulin" evidence="4">
    <location>
        <begin position="83"/>
        <end position="191"/>
    </location>
</feature>
<reference evidence="5" key="1">
    <citation type="submission" date="2022-11" db="EMBL/GenBank/DDBJ databases">
        <title>Centuries of genome instability and evolution in soft-shell clam transmissible cancer (bioRxiv).</title>
        <authorList>
            <person name="Hart S.F.M."/>
            <person name="Yonemitsu M.A."/>
            <person name="Giersch R.M."/>
            <person name="Beal B.F."/>
            <person name="Arriagada G."/>
            <person name="Davis B.W."/>
            <person name="Ostrander E.A."/>
            <person name="Goff S.P."/>
            <person name="Metzger M.J."/>
        </authorList>
    </citation>
    <scope>NUCLEOTIDE SEQUENCE</scope>
    <source>
        <strain evidence="5">MELC-2E11</strain>
        <tissue evidence="5">Siphon/mantle</tissue>
    </source>
</reference>
<dbReference type="InterPro" id="IPR001599">
    <property type="entry name" value="Macroglobln_a2"/>
</dbReference>
<keyword evidence="2" id="KW-0882">Thioester bond</keyword>
<dbReference type="SMART" id="SM01360">
    <property type="entry name" value="A2M"/>
    <property type="match status" value="1"/>
</dbReference>
<protein>
    <submittedName>
        <fullName evidence="5">CD109-like protein</fullName>
    </submittedName>
</protein>
<sequence length="656" mass="71651">MLRWQFFGVHIWWLGHGGPARGDAHRVPGDMDLAVGTRDQQQQFGGGRMFAAAPGSARMMSDSVGSAPSAAPTGETRKDFPEKWLFESAVAINGEAIFSATTPDSITEWAANAFAINADTGLGVAPLRSNAVVRLLESPQYEILSVDGSGASTVISGPQEKCVQTIEGNAVSVFFNIRPLVVGDLDVNVRVTLPPPINLYDEVIRKLPTKAEGVPKTKNQPVLISIDPAGMVTEERDVVYPQGKVEDSEKIRVTVIGDIFGSTFENLENMIQMPSGCGEQNMIKFAPGVFAARYLQNTLRWDNKPELQEQIRTTLLTGYQRQLIYQRSDGSFSAFGEADNAGSLWLTAFVVKSFSQANQLGLISIDSDVVDRAVRFMKNQQTPDGDFTEPGTVIHRALQGGTASTIRALTAFGLIALKENDATKAILAGAISSASSYLVNSIGQMTTDYERAISAYAIYPLAQHNSILTQLEQSANRVTEGNNIYWKNDSSSLSVETTAYALLTYSTRDSGQGDRDNGFKILLWLAKQRNPYGGFVSTQDTVVALQALTEYASLVYTDNVALSVTVNTRTRSADNTLVDGPPVTITLNRENHDVLQYIDINQFFNVRSEETVAKYILSVTSSEVTATSYSVQSCKIFVEIFSCLLYFICVEINIFK</sequence>
<evidence type="ECO:0000256" key="2">
    <source>
        <dbReference type="ARBA" id="ARBA00022966"/>
    </source>
</evidence>
<dbReference type="PANTHER" id="PTHR11412:SF136">
    <property type="entry name" value="CD109 ANTIGEN"/>
    <property type="match status" value="1"/>
</dbReference>
<name>A0ABY7DRG1_MYAAR</name>
<dbReference type="InterPro" id="IPR008930">
    <property type="entry name" value="Terpenoid_cyclase/PrenylTrfase"/>
</dbReference>
<dbReference type="Pfam" id="PF07678">
    <property type="entry name" value="TED_complement"/>
    <property type="match status" value="1"/>
</dbReference>
<dbReference type="EMBL" id="CP111014">
    <property type="protein sequence ID" value="WAQ99999.1"/>
    <property type="molecule type" value="Genomic_DNA"/>
</dbReference>
<keyword evidence="3" id="KW-1015">Disulfide bond</keyword>
<dbReference type="Gene3D" id="1.50.10.20">
    <property type="match status" value="1"/>
</dbReference>
<dbReference type="Gene3D" id="2.20.130.20">
    <property type="match status" value="1"/>
</dbReference>
<dbReference type="SUPFAM" id="SSF48239">
    <property type="entry name" value="Terpenoid cyclases/Protein prenyltransferases"/>
    <property type="match status" value="1"/>
</dbReference>
<accession>A0ABY7DRG1</accession>
<dbReference type="InterPro" id="IPR047565">
    <property type="entry name" value="Alpha-macroglob_thiol-ester_cl"/>
</dbReference>
<evidence type="ECO:0000313" key="6">
    <source>
        <dbReference type="Proteomes" id="UP001164746"/>
    </source>
</evidence>
<keyword evidence="1" id="KW-0732">Signal</keyword>
<dbReference type="PROSITE" id="PS00477">
    <property type="entry name" value="ALPHA_2_MACROGLOBULIN"/>
    <property type="match status" value="1"/>
</dbReference>
<dbReference type="Pfam" id="PF00207">
    <property type="entry name" value="A2M"/>
    <property type="match status" value="1"/>
</dbReference>
<dbReference type="Proteomes" id="UP001164746">
    <property type="component" value="Chromosome 3"/>
</dbReference>
<evidence type="ECO:0000259" key="4">
    <source>
        <dbReference type="SMART" id="SM01360"/>
    </source>
</evidence>
<dbReference type="Gene3D" id="2.60.120.1540">
    <property type="match status" value="1"/>
</dbReference>
<gene>
    <name evidence="5" type="ORF">MAR_024372</name>
</gene>
<dbReference type="SMART" id="SM01419">
    <property type="entry name" value="Thiol-ester_cl"/>
    <property type="match status" value="1"/>
</dbReference>
<dbReference type="InterPro" id="IPR011626">
    <property type="entry name" value="Alpha-macroglobulin_TED"/>
</dbReference>
<evidence type="ECO:0000313" key="5">
    <source>
        <dbReference type="EMBL" id="WAQ99999.1"/>
    </source>
</evidence>
<keyword evidence="6" id="KW-1185">Reference proteome</keyword>
<evidence type="ECO:0000256" key="3">
    <source>
        <dbReference type="ARBA" id="ARBA00023157"/>
    </source>
</evidence>
<evidence type="ECO:0000256" key="1">
    <source>
        <dbReference type="ARBA" id="ARBA00022729"/>
    </source>
</evidence>
<proteinExistence type="predicted"/>